<dbReference type="PANTHER" id="PTHR35984">
    <property type="entry name" value="PERIPLASMIC SERINE PROTEASE"/>
    <property type="match status" value="1"/>
</dbReference>
<evidence type="ECO:0008006" key="2">
    <source>
        <dbReference type="Google" id="ProtNLM"/>
    </source>
</evidence>
<accession>T0YUP2</accession>
<organism evidence="1">
    <name type="scientific">mine drainage metagenome</name>
    <dbReference type="NCBI Taxonomy" id="410659"/>
    <lineage>
        <taxon>unclassified sequences</taxon>
        <taxon>metagenomes</taxon>
        <taxon>ecological metagenomes</taxon>
    </lineage>
</organism>
<dbReference type="InterPro" id="IPR002825">
    <property type="entry name" value="Pept_S49_ser-pept_pro"/>
</dbReference>
<reference evidence="1" key="1">
    <citation type="submission" date="2013-08" db="EMBL/GenBank/DDBJ databases">
        <authorList>
            <person name="Mendez C."/>
            <person name="Richter M."/>
            <person name="Ferrer M."/>
            <person name="Sanchez J."/>
        </authorList>
    </citation>
    <scope>NUCLEOTIDE SEQUENCE</scope>
</reference>
<evidence type="ECO:0000313" key="1">
    <source>
        <dbReference type="EMBL" id="EQD39341.1"/>
    </source>
</evidence>
<protein>
    <recommendedName>
        <fullName evidence="2">Serine dehydrogenase proteinase</fullName>
    </recommendedName>
</protein>
<dbReference type="AlphaFoldDB" id="T0YUP2"/>
<dbReference type="EMBL" id="AUZY01010251">
    <property type="protein sequence ID" value="EQD39341.1"/>
    <property type="molecule type" value="Genomic_DNA"/>
</dbReference>
<sequence length="239" mass="26612">MACRRFAERFTVLIPYRAHSAATLIGLGADELVFGPIGELTQVDPSIRTDFTPPSTQAGTNLLVAVEDLTAYFDFMRETVRIGPEDARAAVDLLREKLHPLAIGQAFRSGRSVEYVAQHLLMLHMGDQEKAARIARSLVTELHVHAHRITLEEAQELGLPARAASTEEDQAMWKLYEGYEAEMQLEQPLRPTTVFPNVTDSLVELKDLRMVYVESADAADLYSMDLVAVRTQSQQFPAG</sequence>
<gene>
    <name evidence="1" type="ORF">B1B_15405</name>
</gene>
<reference evidence="1" key="2">
    <citation type="journal article" date="2014" name="ISME J.">
        <title>Microbial stratification in low pH oxic and suboxic macroscopic growths along an acid mine drainage.</title>
        <authorList>
            <person name="Mendez-Garcia C."/>
            <person name="Mesa V."/>
            <person name="Sprenger R.R."/>
            <person name="Richter M."/>
            <person name="Diez M.S."/>
            <person name="Solano J."/>
            <person name="Bargiela R."/>
            <person name="Golyshina O.V."/>
            <person name="Manteca A."/>
            <person name="Ramos J.L."/>
            <person name="Gallego J.R."/>
            <person name="Llorente I."/>
            <person name="Martins Dos Santos V.A."/>
            <person name="Jensen O.N."/>
            <person name="Pelaez A.I."/>
            <person name="Sanchez J."/>
            <person name="Ferrer M."/>
        </authorList>
    </citation>
    <scope>NUCLEOTIDE SEQUENCE</scope>
</reference>
<name>T0YUP2_9ZZZZ</name>
<feature type="non-terminal residue" evidence="1">
    <location>
        <position position="239"/>
    </location>
</feature>
<comment type="caution">
    <text evidence="1">The sequence shown here is derived from an EMBL/GenBank/DDBJ whole genome shotgun (WGS) entry which is preliminary data.</text>
</comment>
<dbReference type="GO" id="GO:0016020">
    <property type="term" value="C:membrane"/>
    <property type="evidence" value="ECO:0007669"/>
    <property type="project" value="InterPro"/>
</dbReference>
<proteinExistence type="predicted"/>
<dbReference type="PANTHER" id="PTHR35984:SF1">
    <property type="entry name" value="PERIPLASMIC SERINE PROTEASE"/>
    <property type="match status" value="1"/>
</dbReference>